<dbReference type="NCBIfam" id="TIGR01549">
    <property type="entry name" value="HAD-SF-IA-v1"/>
    <property type="match status" value="1"/>
</dbReference>
<feature type="region of interest" description="Disordered" evidence="4">
    <location>
        <begin position="229"/>
        <end position="268"/>
    </location>
</feature>
<dbReference type="EMBL" id="JABWGO010000006">
    <property type="protein sequence ID" value="NUW43295.1"/>
    <property type="molecule type" value="Genomic_DNA"/>
</dbReference>
<accession>A0A7Y6MDT6</accession>
<dbReference type="RefSeq" id="WP_175602828.1">
    <property type="nucleotide sequence ID" value="NZ_JABWGO010000006.1"/>
</dbReference>
<dbReference type="InterPro" id="IPR051400">
    <property type="entry name" value="HAD-like_hydrolase"/>
</dbReference>
<keyword evidence="2 5" id="KW-0378">Hydrolase</keyword>
<dbReference type="PRINTS" id="PR00413">
    <property type="entry name" value="HADHALOGNASE"/>
</dbReference>
<evidence type="ECO:0000256" key="2">
    <source>
        <dbReference type="ARBA" id="ARBA00022801"/>
    </source>
</evidence>
<dbReference type="InterPro" id="IPR036412">
    <property type="entry name" value="HAD-like_sf"/>
</dbReference>
<keyword evidence="3" id="KW-0460">Magnesium</keyword>
<dbReference type="SFLD" id="SFLDS00003">
    <property type="entry name" value="Haloacid_Dehalogenase"/>
    <property type="match status" value="1"/>
</dbReference>
<dbReference type="Gene3D" id="3.40.50.1000">
    <property type="entry name" value="HAD superfamily/HAD-like"/>
    <property type="match status" value="1"/>
</dbReference>
<dbReference type="InterPro" id="IPR023214">
    <property type="entry name" value="HAD_sf"/>
</dbReference>
<protein>
    <submittedName>
        <fullName evidence="5">HAD family hydrolase</fullName>
    </submittedName>
</protein>
<dbReference type="GO" id="GO:0044281">
    <property type="term" value="P:small molecule metabolic process"/>
    <property type="evidence" value="ECO:0007669"/>
    <property type="project" value="UniProtKB-ARBA"/>
</dbReference>
<dbReference type="InterPro" id="IPR041492">
    <property type="entry name" value="HAD_2"/>
</dbReference>
<dbReference type="Pfam" id="PF13419">
    <property type="entry name" value="HAD_2"/>
    <property type="match status" value="1"/>
</dbReference>
<evidence type="ECO:0000313" key="5">
    <source>
        <dbReference type="EMBL" id="NUW43295.1"/>
    </source>
</evidence>
<dbReference type="AlphaFoldDB" id="A0A7Y6MDT6"/>
<dbReference type="Proteomes" id="UP000546126">
    <property type="component" value="Unassembled WGS sequence"/>
</dbReference>
<comment type="cofactor">
    <cofactor evidence="1">
        <name>Mg(2+)</name>
        <dbReference type="ChEBI" id="CHEBI:18420"/>
    </cofactor>
</comment>
<evidence type="ECO:0000256" key="3">
    <source>
        <dbReference type="ARBA" id="ARBA00022842"/>
    </source>
</evidence>
<evidence type="ECO:0000256" key="4">
    <source>
        <dbReference type="SAM" id="MobiDB-lite"/>
    </source>
</evidence>
<reference evidence="5 6" key="1">
    <citation type="submission" date="2020-06" db="EMBL/GenBank/DDBJ databases">
        <authorList>
            <person name="Chanama M."/>
        </authorList>
    </citation>
    <scope>NUCLEOTIDE SEQUENCE [LARGE SCALE GENOMIC DNA]</scope>
    <source>
        <strain evidence="5 6">TBRC6557</strain>
    </source>
</reference>
<dbReference type="PANTHER" id="PTHR46470:SF4">
    <property type="entry name" value="5-AMINO-6-(5-PHOSPHO-D-RIBITYLAMINO)URACIL PHOSPHATASE YIGB"/>
    <property type="match status" value="1"/>
</dbReference>
<dbReference type="Gene3D" id="1.10.150.520">
    <property type="match status" value="1"/>
</dbReference>
<proteinExistence type="predicted"/>
<dbReference type="SUPFAM" id="SSF56784">
    <property type="entry name" value="HAD-like"/>
    <property type="match status" value="1"/>
</dbReference>
<sequence length="268" mass="29105">MQRLALFDLDRTLIDLDAAFFRWAEEFVEHWRLGPEGVAWLVSLDRDGYPHRKIFFGKVRERFALAEPVDELWAAYRRRMPHLVRCYPGVLAGLAELRAEGWRVGIVTNGMADNQLGKLRRTGLADAVDGYAVSGVEGIRKPQAGLFHIAAERCGAAFNQGGWMVGDNLVSDVDGARKAGLGAIWIDRGRQAIDEHQADHVVTNVIEALPADVGDCGPAGTAEAFRLQVAPADWDQGGPTKGRGQGRGDEDGAADSEGGGCVHLPSEH</sequence>
<dbReference type="GO" id="GO:0016787">
    <property type="term" value="F:hydrolase activity"/>
    <property type="evidence" value="ECO:0007669"/>
    <property type="project" value="UniProtKB-KW"/>
</dbReference>
<dbReference type="InterPro" id="IPR006439">
    <property type="entry name" value="HAD-SF_hydro_IA"/>
</dbReference>
<evidence type="ECO:0000256" key="1">
    <source>
        <dbReference type="ARBA" id="ARBA00001946"/>
    </source>
</evidence>
<comment type="caution">
    <text evidence="5">The sequence shown here is derived from an EMBL/GenBank/DDBJ whole genome shotgun (WGS) entry which is preliminary data.</text>
</comment>
<dbReference type="SFLD" id="SFLDG01129">
    <property type="entry name" value="C1.5:_HAD__Beta-PGM__Phosphata"/>
    <property type="match status" value="1"/>
</dbReference>
<dbReference type="PANTHER" id="PTHR46470">
    <property type="entry name" value="N-ACYLNEURAMINATE-9-PHOSPHATASE"/>
    <property type="match status" value="1"/>
</dbReference>
<gene>
    <name evidence="5" type="ORF">HT134_24625</name>
</gene>
<keyword evidence="6" id="KW-1185">Reference proteome</keyword>
<evidence type="ECO:0000313" key="6">
    <source>
        <dbReference type="Proteomes" id="UP000546126"/>
    </source>
</evidence>
<organism evidence="5 6">
    <name type="scientific">Nonomuraea rhodomycinica</name>
    <dbReference type="NCBI Taxonomy" id="1712872"/>
    <lineage>
        <taxon>Bacteria</taxon>
        <taxon>Bacillati</taxon>
        <taxon>Actinomycetota</taxon>
        <taxon>Actinomycetes</taxon>
        <taxon>Streptosporangiales</taxon>
        <taxon>Streptosporangiaceae</taxon>
        <taxon>Nonomuraea</taxon>
    </lineage>
</organism>
<name>A0A7Y6MDT6_9ACTN</name>